<accession>A0A4Y7MXZ6</accession>
<dbReference type="GO" id="GO:0016538">
    <property type="term" value="F:cyclin-dependent protein serine/threonine kinase regulator activity"/>
    <property type="evidence" value="ECO:0007669"/>
    <property type="project" value="TreeGrafter"/>
</dbReference>
<reference evidence="5" key="1">
    <citation type="submission" date="2018-08" db="EMBL/GenBank/DDBJ databases">
        <authorList>
            <person name="Cornetti L."/>
        </authorList>
    </citation>
    <scope>NUCLEOTIDE SEQUENCE</scope>
    <source>
        <strain evidence="5">CZ-RIM1-1</strain>
    </source>
</reference>
<evidence type="ECO:0000256" key="3">
    <source>
        <dbReference type="ARBA" id="ARBA00040808"/>
    </source>
</evidence>
<evidence type="ECO:0000259" key="4">
    <source>
        <dbReference type="Pfam" id="PF02709"/>
    </source>
</evidence>
<dbReference type="GO" id="GO:0000307">
    <property type="term" value="C:cyclin-dependent protein kinase holoenzyme complex"/>
    <property type="evidence" value="ECO:0007669"/>
    <property type="project" value="TreeGrafter"/>
</dbReference>
<dbReference type="SUPFAM" id="SSF53448">
    <property type="entry name" value="Nucleotide-diphospho-sugar transferases"/>
    <property type="match status" value="1"/>
</dbReference>
<dbReference type="PANTHER" id="PTHR15615">
    <property type="match status" value="1"/>
</dbReference>
<dbReference type="GO" id="GO:0016757">
    <property type="term" value="F:glycosyltransferase activity"/>
    <property type="evidence" value="ECO:0007669"/>
    <property type="project" value="InterPro"/>
</dbReference>
<dbReference type="PANTHER" id="PTHR15615:SF108">
    <property type="entry name" value="PROTEIN CNPPD1"/>
    <property type="match status" value="1"/>
</dbReference>
<feature type="domain" description="Galactosyltransferase C-terminal" evidence="4">
    <location>
        <begin position="10"/>
        <end position="69"/>
    </location>
</feature>
<dbReference type="GO" id="GO:0005634">
    <property type="term" value="C:nucleus"/>
    <property type="evidence" value="ECO:0007669"/>
    <property type="project" value="TreeGrafter"/>
</dbReference>
<evidence type="ECO:0000256" key="2">
    <source>
        <dbReference type="ARBA" id="ARBA00038508"/>
    </source>
</evidence>
<dbReference type="AlphaFoldDB" id="A0A4Y7MXZ6"/>
<keyword evidence="1" id="KW-0808">Transferase</keyword>
<dbReference type="InterPro" id="IPR029044">
    <property type="entry name" value="Nucleotide-diphossugar_trans"/>
</dbReference>
<dbReference type="InterPro" id="IPR013922">
    <property type="entry name" value="Cyclin_PHO80-like"/>
</dbReference>
<dbReference type="GO" id="GO:0005975">
    <property type="term" value="P:carbohydrate metabolic process"/>
    <property type="evidence" value="ECO:0007669"/>
    <property type="project" value="InterPro"/>
</dbReference>
<dbReference type="GO" id="GO:0019901">
    <property type="term" value="F:protein kinase binding"/>
    <property type="evidence" value="ECO:0007669"/>
    <property type="project" value="InterPro"/>
</dbReference>
<proteinExistence type="evidence at transcript level"/>
<dbReference type="CDD" id="cd20557">
    <property type="entry name" value="CYCLIN_ScPCL1-like"/>
    <property type="match status" value="1"/>
</dbReference>
<dbReference type="InterPro" id="IPR027791">
    <property type="entry name" value="Galactosyl_T_C"/>
</dbReference>
<dbReference type="InterPro" id="IPR036915">
    <property type="entry name" value="Cyclin-like_sf"/>
</dbReference>
<dbReference type="Gene3D" id="3.90.550.10">
    <property type="entry name" value="Spore Coat Polysaccharide Biosynthesis Protein SpsA, Chain A"/>
    <property type="match status" value="1"/>
</dbReference>
<sequence length="468" mass="52696">MRIDDDQYHETFVGGILILTTNDYKKLNGLSNKYWGWGLEDDEFYQRMKQGAIKLLRPENVTQTENCFRFHRYMRKFDFLGVTRPTEAARDSRQVMDYSELTERLRKTLYYGSVAKASASLNSSLPLTRVIVEKFTETDSNLFLEKLCFEYAAELSREACLSPCSLVVALIYLDRLCQSNPNFVSSIPSSKLFLISVMVASKFLNDDGEDDEVINSEWANSAKIELSDLNQIERQFLQAIEWRLFVDDQEFAEALARIEFRVAQRESLKRGWLTYTDLDILAQRKLLTDTWDVVYDLIINVSVACMTAYLASLVTLVGSAIVVSSLPWNNCSSLSSPLLATPPPAMSSSFTPVATSNASSALPQPEIDVIDPEVDFSRLAISEFAFQHPDLDSDAFLKDFTAIALGSFSHQPKPPFLMTNETTINVTVKNFTDPLVFLQQSYCALIGSIIGFQSNSYALSPLCLTVHA</sequence>
<evidence type="ECO:0000256" key="1">
    <source>
        <dbReference type="ARBA" id="ARBA00022679"/>
    </source>
</evidence>
<gene>
    <name evidence="5" type="primary">EOG090X069C</name>
</gene>
<dbReference type="SUPFAM" id="SSF47954">
    <property type="entry name" value="Cyclin-like"/>
    <property type="match status" value="1"/>
</dbReference>
<dbReference type="EMBL" id="LR015875">
    <property type="protein sequence ID" value="SVE85494.1"/>
    <property type="molecule type" value="mRNA"/>
</dbReference>
<organism evidence="5">
    <name type="scientific">Daphnia pulicaria</name>
    <dbReference type="NCBI Taxonomy" id="35523"/>
    <lineage>
        <taxon>Eukaryota</taxon>
        <taxon>Metazoa</taxon>
        <taxon>Ecdysozoa</taxon>
        <taxon>Arthropoda</taxon>
        <taxon>Crustacea</taxon>
        <taxon>Branchiopoda</taxon>
        <taxon>Diplostraca</taxon>
        <taxon>Cladocera</taxon>
        <taxon>Anomopoda</taxon>
        <taxon>Daphniidae</taxon>
        <taxon>Daphnia</taxon>
    </lineage>
</organism>
<evidence type="ECO:0000313" key="5">
    <source>
        <dbReference type="EMBL" id="SVE85494.1"/>
    </source>
</evidence>
<dbReference type="Gene3D" id="1.10.472.10">
    <property type="entry name" value="Cyclin-like"/>
    <property type="match status" value="1"/>
</dbReference>
<comment type="similarity">
    <text evidence="2">Belongs to the CNPPD1 family.</text>
</comment>
<name>A0A4Y7MXZ6_9CRUS</name>
<dbReference type="Pfam" id="PF02709">
    <property type="entry name" value="Glyco_transf_7C"/>
    <property type="match status" value="1"/>
</dbReference>
<dbReference type="InterPro" id="IPR003859">
    <property type="entry name" value="Galactosyl_T"/>
</dbReference>
<dbReference type="Pfam" id="PF08613">
    <property type="entry name" value="Cyclin"/>
    <property type="match status" value="1"/>
</dbReference>
<protein>
    <recommendedName>
        <fullName evidence="3">Protein CNPPD1</fullName>
    </recommendedName>
</protein>
<dbReference type="PRINTS" id="PR02050">
    <property type="entry name" value="B14GALTRFASE"/>
</dbReference>